<evidence type="ECO:0000259" key="1">
    <source>
        <dbReference type="PROSITE" id="PS00028"/>
    </source>
</evidence>
<dbReference type="RefSeq" id="WP_249331255.1">
    <property type="nucleotide sequence ID" value="NZ_JACRSY010000002.1"/>
</dbReference>
<feature type="domain" description="C2H2-type" evidence="1">
    <location>
        <begin position="76"/>
        <end position="97"/>
    </location>
</feature>
<keyword evidence="3" id="KW-1185">Reference proteome</keyword>
<evidence type="ECO:0000313" key="2">
    <source>
        <dbReference type="EMBL" id="MBC8578197.1"/>
    </source>
</evidence>
<accession>A0A926IBZ7</accession>
<reference evidence="2" key="1">
    <citation type="submission" date="2020-08" db="EMBL/GenBank/DDBJ databases">
        <title>Genome public.</title>
        <authorList>
            <person name="Liu C."/>
            <person name="Sun Q."/>
        </authorList>
    </citation>
    <scope>NUCLEOTIDE SEQUENCE</scope>
    <source>
        <strain evidence="2">NSJ-12</strain>
    </source>
</reference>
<dbReference type="Proteomes" id="UP000655830">
    <property type="component" value="Unassembled WGS sequence"/>
</dbReference>
<comment type="caution">
    <text evidence="2">The sequence shown here is derived from an EMBL/GenBank/DDBJ whole genome shotgun (WGS) entry which is preliminary data.</text>
</comment>
<organism evidence="2 3">
    <name type="scientific">Zhenhengia yiwuensis</name>
    <dbReference type="NCBI Taxonomy" id="2763666"/>
    <lineage>
        <taxon>Bacteria</taxon>
        <taxon>Bacillati</taxon>
        <taxon>Bacillota</taxon>
        <taxon>Clostridia</taxon>
        <taxon>Lachnospirales</taxon>
        <taxon>Lachnospiraceae</taxon>
        <taxon>Zhenhengia</taxon>
    </lineage>
</organism>
<evidence type="ECO:0000313" key="3">
    <source>
        <dbReference type="Proteomes" id="UP000655830"/>
    </source>
</evidence>
<protein>
    <recommendedName>
        <fullName evidence="1">C2H2-type domain-containing protein</fullName>
    </recommendedName>
</protein>
<name>A0A926IBZ7_9FIRM</name>
<dbReference type="AlphaFoldDB" id="A0A926IBZ7"/>
<dbReference type="InterPro" id="IPR013087">
    <property type="entry name" value="Znf_C2H2_type"/>
</dbReference>
<dbReference type="EMBL" id="JACRSY010000002">
    <property type="protein sequence ID" value="MBC8578197.1"/>
    <property type="molecule type" value="Genomic_DNA"/>
</dbReference>
<gene>
    <name evidence="2" type="ORF">H8718_01405</name>
</gene>
<dbReference type="PROSITE" id="PS00028">
    <property type="entry name" value="ZINC_FINGER_C2H2_1"/>
    <property type="match status" value="1"/>
</dbReference>
<proteinExistence type="predicted"/>
<sequence>MGNCRPKIIECLNDVNDFLEDRCCHCCECERRRPRPRHNCCCEEENLFTPCRPIRRPCSDCCCDCDCDRCCDCDDCCRDCENVFMPCSDRRGHSRSHCCKSCSSPCCGNSFEQMLRCMIGKKVRIAIGSKCGTVCILDVQGRCVRAMVVGSGKIVIINTDQITQIREIC</sequence>